<dbReference type="InterPro" id="IPR013087">
    <property type="entry name" value="Znf_C2H2_type"/>
</dbReference>
<sequence>MRPSSQIEVKCWLCPMTFRTRRQLKNHLAAAPHKRLSVICVWCPEEKSYRRMVDLKEHVMANHRSKIELMPYSFLSENNGFWMANYPETYAKVILPSNENSQEAMKARIEVLEFLNRVDNTNRKKEDWTLGWKCPKEMVRGTQEEEVESEKTNGSYSPTRPTIYEGLALQQLTLGLGDSTAIFKLDLGVSIRFYMIHLNDLVLRDHKMLDALIRRMTALVNIKYAGSHTFSISIDGKLKSIVTPVVARKLSISEEYITDIKTSDELFPGKQTKAVTNPLSPLKTPSTSDIILEDDSDNEEPEILEKATSQKKGRKTTEKEEERYVEKRKKKTNHQEQKAKKIKKGKDDKKQDEEMTLTEEEQKRKEKQEQEEIRRKEEEHKKRETQKQEEEVRLKEAEQKRKEKQEQEEIRRKEEERKKQEKQKQEEEVRLKEAEQKRREKHKQDEEIRMKEEELRRQEEAETKRLAEETRSNEAELMRLQEGENLQSEQFYTASERADKLLRRGGMPLFPAGRREWEKEEIVTLITIPAEVKWPPKNWKNMTPEQRYFNWEYASIALELNTGKQLQFSKEELLLKYHFLALPGTKTPQSTEGNTMTVKSRYYLYQAIANIIKSKTDDPTTLQLLDMIEASSSKRDTSTDIILNKIDAVGVQLRLGEDQ</sequence>
<protein>
    <recommendedName>
        <fullName evidence="2">C2H2-type domain-containing protein</fullName>
    </recommendedName>
</protein>
<dbReference type="PROSITE" id="PS00028">
    <property type="entry name" value="ZINC_FINGER_C2H2_1"/>
    <property type="match status" value="1"/>
</dbReference>
<feature type="region of interest" description="Disordered" evidence="1">
    <location>
        <begin position="271"/>
        <end position="472"/>
    </location>
</feature>
<reference evidence="3" key="1">
    <citation type="submission" date="2021-03" db="EMBL/GenBank/DDBJ databases">
        <authorList>
            <person name="Bekaert M."/>
        </authorList>
    </citation>
    <scope>NUCLEOTIDE SEQUENCE</scope>
</reference>
<name>A0A8S3VRE5_MYTED</name>
<dbReference type="SMART" id="SM00355">
    <property type="entry name" value="ZnF_C2H2"/>
    <property type="match status" value="2"/>
</dbReference>
<dbReference type="AlphaFoldDB" id="A0A8S3VRE5"/>
<dbReference type="OrthoDB" id="6134407at2759"/>
<dbReference type="Proteomes" id="UP000683360">
    <property type="component" value="Unassembled WGS sequence"/>
</dbReference>
<comment type="caution">
    <text evidence="3">The sequence shown here is derived from an EMBL/GenBank/DDBJ whole genome shotgun (WGS) entry which is preliminary data.</text>
</comment>
<evidence type="ECO:0000256" key="1">
    <source>
        <dbReference type="SAM" id="MobiDB-lite"/>
    </source>
</evidence>
<proteinExistence type="predicted"/>
<gene>
    <name evidence="3" type="ORF">MEDL_68141</name>
</gene>
<feature type="compositionally biased region" description="Basic and acidic residues" evidence="1">
    <location>
        <begin position="333"/>
        <end position="353"/>
    </location>
</feature>
<evidence type="ECO:0000259" key="2">
    <source>
        <dbReference type="PROSITE" id="PS00028"/>
    </source>
</evidence>
<feature type="domain" description="C2H2-type" evidence="2">
    <location>
        <begin position="11"/>
        <end position="33"/>
    </location>
</feature>
<feature type="compositionally biased region" description="Acidic residues" evidence="1">
    <location>
        <begin position="291"/>
        <end position="302"/>
    </location>
</feature>
<evidence type="ECO:0000313" key="3">
    <source>
        <dbReference type="EMBL" id="CAG2256847.1"/>
    </source>
</evidence>
<keyword evidence="4" id="KW-1185">Reference proteome</keyword>
<feature type="compositionally biased region" description="Basic and acidic residues" evidence="1">
    <location>
        <begin position="360"/>
        <end position="472"/>
    </location>
</feature>
<dbReference type="EMBL" id="CAJPWZ010003317">
    <property type="protein sequence ID" value="CAG2256847.1"/>
    <property type="molecule type" value="Genomic_DNA"/>
</dbReference>
<feature type="compositionally biased region" description="Polar residues" evidence="1">
    <location>
        <begin position="273"/>
        <end position="289"/>
    </location>
</feature>
<accession>A0A8S3VRE5</accession>
<feature type="compositionally biased region" description="Basic and acidic residues" evidence="1">
    <location>
        <begin position="315"/>
        <end position="325"/>
    </location>
</feature>
<evidence type="ECO:0000313" key="4">
    <source>
        <dbReference type="Proteomes" id="UP000683360"/>
    </source>
</evidence>
<organism evidence="3 4">
    <name type="scientific">Mytilus edulis</name>
    <name type="common">Blue mussel</name>
    <dbReference type="NCBI Taxonomy" id="6550"/>
    <lineage>
        <taxon>Eukaryota</taxon>
        <taxon>Metazoa</taxon>
        <taxon>Spiralia</taxon>
        <taxon>Lophotrochozoa</taxon>
        <taxon>Mollusca</taxon>
        <taxon>Bivalvia</taxon>
        <taxon>Autobranchia</taxon>
        <taxon>Pteriomorphia</taxon>
        <taxon>Mytilida</taxon>
        <taxon>Mytiloidea</taxon>
        <taxon>Mytilidae</taxon>
        <taxon>Mytilinae</taxon>
        <taxon>Mytilus</taxon>
    </lineage>
</organism>